<reference evidence="7" key="2">
    <citation type="submission" date="2020-09" db="EMBL/GenBank/DDBJ databases">
        <authorList>
            <person name="Sun Q."/>
            <person name="Zhou Y."/>
        </authorList>
    </citation>
    <scope>NUCLEOTIDE SEQUENCE</scope>
    <source>
        <strain evidence="7">CGMCC 1.15254</strain>
    </source>
</reference>
<dbReference type="Proteomes" id="UP000632498">
    <property type="component" value="Unassembled WGS sequence"/>
</dbReference>
<dbReference type="GO" id="GO:0055085">
    <property type="term" value="P:transmembrane transport"/>
    <property type="evidence" value="ECO:0007669"/>
    <property type="project" value="InterPro"/>
</dbReference>
<comment type="caution">
    <text evidence="7">The sequence shown here is derived from an EMBL/GenBank/DDBJ whole genome shotgun (WGS) entry which is preliminary data.</text>
</comment>
<gene>
    <name evidence="7" type="ORF">GCM10011332_03070</name>
</gene>
<comment type="subcellular location">
    <subcellularLocation>
        <location evidence="1">Membrane</location>
        <topology evidence="1">Multi-pass membrane protein</topology>
    </subcellularLocation>
</comment>
<proteinExistence type="predicted"/>
<dbReference type="EMBL" id="BMHV01000002">
    <property type="protein sequence ID" value="GGF53138.1"/>
    <property type="molecule type" value="Genomic_DNA"/>
</dbReference>
<feature type="transmembrane region" description="Helical" evidence="5">
    <location>
        <begin position="98"/>
        <end position="120"/>
    </location>
</feature>
<keyword evidence="3 5" id="KW-1133">Transmembrane helix</keyword>
<dbReference type="SUPFAM" id="SSF52091">
    <property type="entry name" value="SpoIIaa-like"/>
    <property type="match status" value="1"/>
</dbReference>
<dbReference type="CDD" id="cd07042">
    <property type="entry name" value="STAS_SulP_like_sulfate_transporter"/>
    <property type="match status" value="1"/>
</dbReference>
<dbReference type="GO" id="GO:0016020">
    <property type="term" value="C:membrane"/>
    <property type="evidence" value="ECO:0007669"/>
    <property type="project" value="UniProtKB-SubCell"/>
</dbReference>
<dbReference type="Gene3D" id="3.30.750.24">
    <property type="entry name" value="STAS domain"/>
    <property type="match status" value="1"/>
</dbReference>
<dbReference type="PROSITE" id="PS50801">
    <property type="entry name" value="STAS"/>
    <property type="match status" value="1"/>
</dbReference>
<feature type="transmembrane region" description="Helical" evidence="5">
    <location>
        <begin position="179"/>
        <end position="197"/>
    </location>
</feature>
<evidence type="ECO:0000313" key="7">
    <source>
        <dbReference type="EMBL" id="GGF53138.1"/>
    </source>
</evidence>
<dbReference type="InterPro" id="IPR036513">
    <property type="entry name" value="STAS_dom_sf"/>
</dbReference>
<protein>
    <submittedName>
        <fullName evidence="7">Sodium-independent anion transporter</fullName>
    </submittedName>
</protein>
<feature type="transmembrane region" description="Helical" evidence="5">
    <location>
        <begin position="204"/>
        <end position="222"/>
    </location>
</feature>
<name>A0A917F635_9PROT</name>
<evidence type="ECO:0000256" key="3">
    <source>
        <dbReference type="ARBA" id="ARBA00022989"/>
    </source>
</evidence>
<sequence length="569" mass="61159">MPHKPNWHFYIPKAYTTLKSGYNLSMLRDDCLAGFTVAIVALPLSMALAIASGVSPDKGLITAIIAGFLISLLGGSRFQIGGPTGAFVVVVFNVIQQFGYDGLVLATLMAGGILILAGLLRLGTYIKYIPHPVVTGFTSGIATLIFVSQIKDFLGLDIDNIPADFLDKVELLFLNLQTYDAYVLGTALLSIAIILVSQKTLPKYPSFLIAIAGVSLLTWIFALPIETIGTKFGGIPATLSLPHLPVFSWEQAAKLLPSAFTIAFLAGIESLLSAVVADGMTGARHRSNCELVAQGVANIGSSLFSGIPATGAIARTATNIRSGAHSPVAGMIHALALLAFVLLFSPLASFIPLSCLSAVLMIVAWNMSEFDKFIHLFKAPIGDRIVLIATFLLTVLVDLNLAIEVGFVLSAVLFMHRMANAVEVETHINIIQNDEDDDTEDLSPNDATRLPDGVLSYQFNGPFFFGAAERLIDTLGRTGKTPDIIILQMHDVPFIDATGCSALATFIQKSMHSGVWLIFSGSNPNVLNTLEKMNSLTRKPNIKISDTFAQARTLAAEIMRNRTPQFYDI</sequence>
<dbReference type="PANTHER" id="PTHR11814">
    <property type="entry name" value="SULFATE TRANSPORTER"/>
    <property type="match status" value="1"/>
</dbReference>
<feature type="transmembrane region" description="Helical" evidence="5">
    <location>
        <begin position="335"/>
        <end position="365"/>
    </location>
</feature>
<feature type="domain" description="STAS" evidence="6">
    <location>
        <begin position="444"/>
        <end position="555"/>
    </location>
</feature>
<evidence type="ECO:0000313" key="8">
    <source>
        <dbReference type="Proteomes" id="UP000632498"/>
    </source>
</evidence>
<reference evidence="7" key="1">
    <citation type="journal article" date="2014" name="Int. J. Syst. Evol. Microbiol.">
        <title>Complete genome sequence of Corynebacterium casei LMG S-19264T (=DSM 44701T), isolated from a smear-ripened cheese.</title>
        <authorList>
            <consortium name="US DOE Joint Genome Institute (JGI-PGF)"/>
            <person name="Walter F."/>
            <person name="Albersmeier A."/>
            <person name="Kalinowski J."/>
            <person name="Ruckert C."/>
        </authorList>
    </citation>
    <scope>NUCLEOTIDE SEQUENCE</scope>
    <source>
        <strain evidence="7">CGMCC 1.15254</strain>
    </source>
</reference>
<dbReference type="AlphaFoldDB" id="A0A917F635"/>
<evidence type="ECO:0000256" key="5">
    <source>
        <dbReference type="SAM" id="Phobius"/>
    </source>
</evidence>
<dbReference type="InterPro" id="IPR011547">
    <property type="entry name" value="SLC26A/SulP_dom"/>
</dbReference>
<dbReference type="Pfam" id="PF00916">
    <property type="entry name" value="Sulfate_transp"/>
    <property type="match status" value="1"/>
</dbReference>
<feature type="transmembrane region" description="Helical" evidence="5">
    <location>
        <begin position="255"/>
        <end position="277"/>
    </location>
</feature>
<dbReference type="Pfam" id="PF01740">
    <property type="entry name" value="STAS"/>
    <property type="match status" value="1"/>
</dbReference>
<evidence type="ECO:0000259" key="6">
    <source>
        <dbReference type="PROSITE" id="PS50801"/>
    </source>
</evidence>
<keyword evidence="2 5" id="KW-0812">Transmembrane</keyword>
<feature type="transmembrane region" description="Helical" evidence="5">
    <location>
        <begin position="132"/>
        <end position="150"/>
    </location>
</feature>
<evidence type="ECO:0000256" key="2">
    <source>
        <dbReference type="ARBA" id="ARBA00022692"/>
    </source>
</evidence>
<dbReference type="InterPro" id="IPR001902">
    <property type="entry name" value="SLC26A/SulP_fam"/>
</dbReference>
<dbReference type="NCBIfam" id="TIGR00815">
    <property type="entry name" value="sulP"/>
    <property type="match status" value="1"/>
</dbReference>
<evidence type="ECO:0000256" key="4">
    <source>
        <dbReference type="ARBA" id="ARBA00023136"/>
    </source>
</evidence>
<evidence type="ECO:0000256" key="1">
    <source>
        <dbReference type="ARBA" id="ARBA00004141"/>
    </source>
</evidence>
<dbReference type="InterPro" id="IPR002645">
    <property type="entry name" value="STAS_dom"/>
</dbReference>
<keyword evidence="8" id="KW-1185">Reference proteome</keyword>
<feature type="transmembrane region" description="Helical" evidence="5">
    <location>
        <begin position="32"/>
        <end position="52"/>
    </location>
</feature>
<keyword evidence="4 5" id="KW-0472">Membrane</keyword>
<feature type="transmembrane region" description="Helical" evidence="5">
    <location>
        <begin position="385"/>
        <end position="414"/>
    </location>
</feature>
<feature type="transmembrane region" description="Helical" evidence="5">
    <location>
        <begin position="59"/>
        <end position="78"/>
    </location>
</feature>
<accession>A0A917F635</accession>
<organism evidence="7 8">
    <name type="scientific">Terasakiella brassicae</name>
    <dbReference type="NCBI Taxonomy" id="1634917"/>
    <lineage>
        <taxon>Bacteria</taxon>
        <taxon>Pseudomonadati</taxon>
        <taxon>Pseudomonadota</taxon>
        <taxon>Alphaproteobacteria</taxon>
        <taxon>Rhodospirillales</taxon>
        <taxon>Terasakiellaceae</taxon>
        <taxon>Terasakiella</taxon>
    </lineage>
</organism>